<evidence type="ECO:0000313" key="2">
    <source>
        <dbReference type="EMBL" id="KAF0973802.1"/>
    </source>
</evidence>
<sequence length="149" mass="16948">MSSSNLNNPHPSYLSQHRNSIGSDSQRNASHNHNSVEYFGHHYAKSEEEYKYEMMALRNIPHKTTSQLVDQMDCVKHVVNMQQHGSSRAKNSSSANHSHSNPTSSQRRSTGNLNELITSPKQQHSAHHPQDHHQHHKPSSDHKSPSKKH</sequence>
<dbReference type="OrthoDB" id="10496234at2759"/>
<gene>
    <name evidence="2" type="ORF">FDP41_007189</name>
</gene>
<evidence type="ECO:0000313" key="3">
    <source>
        <dbReference type="Proteomes" id="UP000444721"/>
    </source>
</evidence>
<dbReference type="EMBL" id="VFQX01000058">
    <property type="protein sequence ID" value="KAF0973802.1"/>
    <property type="molecule type" value="Genomic_DNA"/>
</dbReference>
<feature type="compositionally biased region" description="Polar residues" evidence="1">
    <location>
        <begin position="106"/>
        <end position="121"/>
    </location>
</feature>
<dbReference type="VEuPathDB" id="AmoebaDB:NfTy_009410"/>
<reference evidence="2 3" key="1">
    <citation type="journal article" date="2019" name="Sci. Rep.">
        <title>Nanopore sequencing improves the draft genome of the human pathogenic amoeba Naegleria fowleri.</title>
        <authorList>
            <person name="Liechti N."/>
            <person name="Schurch N."/>
            <person name="Bruggmann R."/>
            <person name="Wittwer M."/>
        </authorList>
    </citation>
    <scope>NUCLEOTIDE SEQUENCE [LARGE SCALE GENOMIC DNA]</scope>
    <source>
        <strain evidence="2 3">ATCC 30894</strain>
    </source>
</reference>
<feature type="region of interest" description="Disordered" evidence="1">
    <location>
        <begin position="75"/>
        <end position="149"/>
    </location>
</feature>
<dbReference type="VEuPathDB" id="AmoebaDB:NF0054520"/>
<evidence type="ECO:0000256" key="1">
    <source>
        <dbReference type="SAM" id="MobiDB-lite"/>
    </source>
</evidence>
<name>A0A6A5BG87_NAEFO</name>
<feature type="region of interest" description="Disordered" evidence="1">
    <location>
        <begin position="1"/>
        <end position="32"/>
    </location>
</feature>
<protein>
    <submittedName>
        <fullName evidence="2">Uncharacterized protein</fullName>
    </submittedName>
</protein>
<dbReference type="RefSeq" id="XP_044558515.1">
    <property type="nucleotide sequence ID" value="XM_044710906.1"/>
</dbReference>
<feature type="compositionally biased region" description="Low complexity" evidence="1">
    <location>
        <begin position="84"/>
        <end position="105"/>
    </location>
</feature>
<organism evidence="2 3">
    <name type="scientific">Naegleria fowleri</name>
    <name type="common">Brain eating amoeba</name>
    <dbReference type="NCBI Taxonomy" id="5763"/>
    <lineage>
        <taxon>Eukaryota</taxon>
        <taxon>Discoba</taxon>
        <taxon>Heterolobosea</taxon>
        <taxon>Tetramitia</taxon>
        <taxon>Eutetramitia</taxon>
        <taxon>Vahlkampfiidae</taxon>
        <taxon>Naegleria</taxon>
    </lineage>
</organism>
<feature type="compositionally biased region" description="Basic and acidic residues" evidence="1">
    <location>
        <begin position="128"/>
        <end position="149"/>
    </location>
</feature>
<dbReference type="AlphaFoldDB" id="A0A6A5BG87"/>
<dbReference type="GeneID" id="68114407"/>
<keyword evidence="3" id="KW-1185">Reference proteome</keyword>
<accession>A0A6A5BG87</accession>
<comment type="caution">
    <text evidence="2">The sequence shown here is derived from an EMBL/GenBank/DDBJ whole genome shotgun (WGS) entry which is preliminary data.</text>
</comment>
<proteinExistence type="predicted"/>
<dbReference type="Proteomes" id="UP000444721">
    <property type="component" value="Unassembled WGS sequence"/>
</dbReference>
<dbReference type="VEuPathDB" id="AmoebaDB:FDP41_007189"/>